<keyword evidence="4" id="KW-1185">Reference proteome</keyword>
<feature type="domain" description="Fluoroacetyl-CoA-specific thioesterase-like" evidence="2">
    <location>
        <begin position="17"/>
        <end position="119"/>
    </location>
</feature>
<evidence type="ECO:0000313" key="4">
    <source>
        <dbReference type="Proteomes" id="UP000530514"/>
    </source>
</evidence>
<proteinExistence type="predicted"/>
<dbReference type="SUPFAM" id="SSF54637">
    <property type="entry name" value="Thioesterase/thiol ester dehydrase-isomerase"/>
    <property type="match status" value="1"/>
</dbReference>
<dbReference type="InterPro" id="IPR025540">
    <property type="entry name" value="FlK"/>
</dbReference>
<dbReference type="CDD" id="cd03440">
    <property type="entry name" value="hot_dog"/>
    <property type="match status" value="1"/>
</dbReference>
<dbReference type="Gene3D" id="3.10.129.10">
    <property type="entry name" value="Hotdog Thioesterase"/>
    <property type="match status" value="1"/>
</dbReference>
<organism evidence="3 4">
    <name type="scientific">Thermoactinomyces daqus</name>
    <dbReference type="NCBI Taxonomy" id="1329516"/>
    <lineage>
        <taxon>Bacteria</taxon>
        <taxon>Bacillati</taxon>
        <taxon>Bacillota</taxon>
        <taxon>Bacilli</taxon>
        <taxon>Bacillales</taxon>
        <taxon>Thermoactinomycetaceae</taxon>
        <taxon>Thermoactinomyces</taxon>
    </lineage>
</organism>
<dbReference type="InterPro" id="IPR029069">
    <property type="entry name" value="HotDog_dom_sf"/>
</dbReference>
<dbReference type="EMBL" id="JACEIP010000013">
    <property type="protein sequence ID" value="MBA4543236.1"/>
    <property type="molecule type" value="Genomic_DNA"/>
</dbReference>
<dbReference type="InterPro" id="IPR054485">
    <property type="entry name" value="FlK-like_dom"/>
</dbReference>
<protein>
    <submittedName>
        <fullName evidence="3">Thioesterase family protein</fullName>
    </submittedName>
</protein>
<accession>A0A7W1XAV5</accession>
<feature type="active site" evidence="1">
    <location>
        <position position="36"/>
    </location>
</feature>
<evidence type="ECO:0000259" key="2">
    <source>
        <dbReference type="Pfam" id="PF22636"/>
    </source>
</evidence>
<comment type="caution">
    <text evidence="3">The sequence shown here is derived from an EMBL/GenBank/DDBJ whole genome shotgun (WGS) entry which is preliminary data.</text>
</comment>
<name>A0A7W1XAV5_9BACL</name>
<feature type="active site" evidence="1">
    <location>
        <position position="70"/>
    </location>
</feature>
<dbReference type="Pfam" id="PF22636">
    <property type="entry name" value="FlK"/>
    <property type="match status" value="1"/>
</dbReference>
<sequence>MKAGLSPGYQEEITITVTEDMVASFGGQMVHPVLSTVSLVYYMEWAGRKVILPFLQEGEEGVGAYIEVKHRAPAPIGKQVTITATVKEVTEQKVVCDVIARHDRAVVGESEFVQIILPKDKLKENIERMK</sequence>
<dbReference type="OrthoDB" id="6902891at2"/>
<evidence type="ECO:0000256" key="1">
    <source>
        <dbReference type="PIRSR" id="PIRSR014972-1"/>
    </source>
</evidence>
<evidence type="ECO:0000313" key="3">
    <source>
        <dbReference type="EMBL" id="MBA4543236.1"/>
    </source>
</evidence>
<dbReference type="PANTHER" id="PTHR36934">
    <property type="entry name" value="BLR0278 PROTEIN"/>
    <property type="match status" value="1"/>
</dbReference>
<dbReference type="PANTHER" id="PTHR36934:SF1">
    <property type="entry name" value="THIOESTERASE DOMAIN-CONTAINING PROTEIN"/>
    <property type="match status" value="1"/>
</dbReference>
<dbReference type="Proteomes" id="UP000530514">
    <property type="component" value="Unassembled WGS sequence"/>
</dbReference>
<feature type="active site" evidence="1">
    <location>
        <position position="44"/>
    </location>
</feature>
<dbReference type="RefSeq" id="WP_033100858.1">
    <property type="nucleotide sequence ID" value="NZ_JACEIP010000013.1"/>
</dbReference>
<reference evidence="3 4" key="1">
    <citation type="submission" date="2020-07" db="EMBL/GenBank/DDBJ databases">
        <authorList>
            <person name="Feng H."/>
        </authorList>
    </citation>
    <scope>NUCLEOTIDE SEQUENCE [LARGE SCALE GENOMIC DNA]</scope>
    <source>
        <strain evidence="4">s-11</strain>
    </source>
</reference>
<dbReference type="PIRSF" id="PIRSF014972">
    <property type="entry name" value="FlK"/>
    <property type="match status" value="1"/>
</dbReference>
<dbReference type="AlphaFoldDB" id="A0A7W1XAV5"/>
<gene>
    <name evidence="3" type="ORF">H1164_10045</name>
</gene>